<name>A0AAV0X7Y3_9HEMI</name>
<comment type="caution">
    <text evidence="1">The sequence shown here is derived from an EMBL/GenBank/DDBJ whole genome shotgun (WGS) entry which is preliminary data.</text>
</comment>
<organism evidence="1 2">
    <name type="scientific">Macrosiphum euphorbiae</name>
    <name type="common">potato aphid</name>
    <dbReference type="NCBI Taxonomy" id="13131"/>
    <lineage>
        <taxon>Eukaryota</taxon>
        <taxon>Metazoa</taxon>
        <taxon>Ecdysozoa</taxon>
        <taxon>Arthropoda</taxon>
        <taxon>Hexapoda</taxon>
        <taxon>Insecta</taxon>
        <taxon>Pterygota</taxon>
        <taxon>Neoptera</taxon>
        <taxon>Paraneoptera</taxon>
        <taxon>Hemiptera</taxon>
        <taxon>Sternorrhyncha</taxon>
        <taxon>Aphidomorpha</taxon>
        <taxon>Aphidoidea</taxon>
        <taxon>Aphididae</taxon>
        <taxon>Macrosiphini</taxon>
        <taxon>Macrosiphum</taxon>
    </lineage>
</organism>
<dbReference type="Proteomes" id="UP001160148">
    <property type="component" value="Unassembled WGS sequence"/>
</dbReference>
<reference evidence="1 2" key="1">
    <citation type="submission" date="2023-01" db="EMBL/GenBank/DDBJ databases">
        <authorList>
            <person name="Whitehead M."/>
        </authorList>
    </citation>
    <scope>NUCLEOTIDE SEQUENCE [LARGE SCALE GENOMIC DNA]</scope>
</reference>
<proteinExistence type="predicted"/>
<dbReference type="AlphaFoldDB" id="A0AAV0X7Y3"/>
<gene>
    <name evidence="1" type="ORF">MEUPH1_LOCUS19046</name>
</gene>
<sequence length="93" mass="10591">MPMAVPLANQTSSYRSSTAKYLQNAYFLHLSQYLLQYFSFYFLNKNIGFHGQSIDQYGTPRTYSKVIILSPEDINGVLKNATQDPTQNGRMVS</sequence>
<protein>
    <submittedName>
        <fullName evidence="1">Uncharacterized protein</fullName>
    </submittedName>
</protein>
<dbReference type="EMBL" id="CARXXK010000003">
    <property type="protein sequence ID" value="CAI6364186.1"/>
    <property type="molecule type" value="Genomic_DNA"/>
</dbReference>
<evidence type="ECO:0000313" key="1">
    <source>
        <dbReference type="EMBL" id="CAI6364186.1"/>
    </source>
</evidence>
<evidence type="ECO:0000313" key="2">
    <source>
        <dbReference type="Proteomes" id="UP001160148"/>
    </source>
</evidence>
<keyword evidence="2" id="KW-1185">Reference proteome</keyword>
<accession>A0AAV0X7Y3</accession>